<evidence type="ECO:0000313" key="1">
    <source>
        <dbReference type="EMBL" id="MCQ4770731.1"/>
    </source>
</evidence>
<reference evidence="1" key="1">
    <citation type="submission" date="2022-06" db="EMBL/GenBank/DDBJ databases">
        <title>Isolation of gut microbiota from human fecal samples.</title>
        <authorList>
            <person name="Pamer E.G."/>
            <person name="Barat B."/>
            <person name="Waligurski E."/>
            <person name="Medina S."/>
            <person name="Paddock L."/>
            <person name="Mostad J."/>
        </authorList>
    </citation>
    <scope>NUCLEOTIDE SEQUENCE</scope>
    <source>
        <strain evidence="1">DFI.9.91</strain>
    </source>
</reference>
<dbReference type="SUPFAM" id="SSF53254">
    <property type="entry name" value="Phosphoglycerate mutase-like"/>
    <property type="match status" value="1"/>
</dbReference>
<gene>
    <name evidence="1" type="ORF">NE579_09670</name>
</gene>
<organism evidence="1 2">
    <name type="scientific">Intestinimonas massiliensis</name>
    <name type="common">ex Afouda et al. 2020</name>
    <dbReference type="NCBI Taxonomy" id="1673721"/>
    <lineage>
        <taxon>Bacteria</taxon>
        <taxon>Bacillati</taxon>
        <taxon>Bacillota</taxon>
        <taxon>Clostridia</taxon>
        <taxon>Eubacteriales</taxon>
        <taxon>Intestinimonas</taxon>
    </lineage>
</organism>
<dbReference type="PANTHER" id="PTHR48100">
    <property type="entry name" value="BROAD-SPECIFICITY PHOSPHATASE YOR283W-RELATED"/>
    <property type="match status" value="1"/>
</dbReference>
<evidence type="ECO:0000313" key="2">
    <source>
        <dbReference type="Proteomes" id="UP001204562"/>
    </source>
</evidence>
<dbReference type="EMBL" id="JANFYS010000018">
    <property type="protein sequence ID" value="MCQ4770731.1"/>
    <property type="molecule type" value="Genomic_DNA"/>
</dbReference>
<dbReference type="SMART" id="SM00855">
    <property type="entry name" value="PGAM"/>
    <property type="match status" value="1"/>
</dbReference>
<dbReference type="InterPro" id="IPR029033">
    <property type="entry name" value="His_PPase_superfam"/>
</dbReference>
<name>A0AAW5JQH6_9FIRM</name>
<dbReference type="RefSeq" id="WP_256304097.1">
    <property type="nucleotide sequence ID" value="NZ_JANFYS010000018.1"/>
</dbReference>
<proteinExistence type="predicted"/>
<sequence length="199" mass="22306">MELLLMRHSITPGNLARRFVGSSDQPLAPEGEALARKTAPLLEPVEHLYRSPMLRCRQTAELLWPGVETTVIGDLRETDFGPLEGMDNTQAKQTELYRRWTRGEIGPGEAVEDSRPRAVRAIRTIGRDAAEQGWRKVAVVAHGGLFMGLLAQYGRPDRSYYDWLLPNCGGYRITLETDPLELLVTGTVGQVREENRPII</sequence>
<dbReference type="Proteomes" id="UP001204562">
    <property type="component" value="Unassembled WGS sequence"/>
</dbReference>
<dbReference type="Gene3D" id="3.40.50.1240">
    <property type="entry name" value="Phosphoglycerate mutase-like"/>
    <property type="match status" value="1"/>
</dbReference>
<dbReference type="InterPro" id="IPR013078">
    <property type="entry name" value="His_Pase_superF_clade-1"/>
</dbReference>
<dbReference type="InterPro" id="IPR050275">
    <property type="entry name" value="PGM_Phosphatase"/>
</dbReference>
<dbReference type="Pfam" id="PF00300">
    <property type="entry name" value="His_Phos_1"/>
    <property type="match status" value="1"/>
</dbReference>
<dbReference type="GO" id="GO:0016791">
    <property type="term" value="F:phosphatase activity"/>
    <property type="evidence" value="ECO:0007669"/>
    <property type="project" value="TreeGrafter"/>
</dbReference>
<dbReference type="CDD" id="cd07067">
    <property type="entry name" value="HP_PGM_like"/>
    <property type="match status" value="1"/>
</dbReference>
<dbReference type="AlphaFoldDB" id="A0AAW5JQH6"/>
<comment type="caution">
    <text evidence="1">The sequence shown here is derived from an EMBL/GenBank/DDBJ whole genome shotgun (WGS) entry which is preliminary data.</text>
</comment>
<protein>
    <submittedName>
        <fullName evidence="1">Histidine phosphatase family protein</fullName>
    </submittedName>
</protein>
<accession>A0AAW5JQH6</accession>